<dbReference type="Pfam" id="PF00296">
    <property type="entry name" value="Bac_luciferase"/>
    <property type="match status" value="1"/>
</dbReference>
<gene>
    <name evidence="2" type="ORF">OM076_04765</name>
</gene>
<evidence type="ECO:0000259" key="1">
    <source>
        <dbReference type="Pfam" id="PF00296"/>
    </source>
</evidence>
<feature type="domain" description="Luciferase-like" evidence="1">
    <location>
        <begin position="18"/>
        <end position="73"/>
    </location>
</feature>
<dbReference type="RefSeq" id="WP_270038308.1">
    <property type="nucleotide sequence ID" value="NZ_JAPDOD010000002.1"/>
</dbReference>
<dbReference type="SUPFAM" id="SSF51679">
    <property type="entry name" value="Bacterial luciferase-like"/>
    <property type="match status" value="1"/>
</dbReference>
<proteinExistence type="predicted"/>
<dbReference type="InterPro" id="IPR011251">
    <property type="entry name" value="Luciferase-like_dom"/>
</dbReference>
<protein>
    <submittedName>
        <fullName evidence="2">LLM class flavin-dependent oxidoreductase</fullName>
    </submittedName>
</protein>
<dbReference type="InterPro" id="IPR036661">
    <property type="entry name" value="Luciferase-like_sf"/>
</dbReference>
<name>A0A9X3MNQ2_9ACTN</name>
<dbReference type="EMBL" id="JAPDOD010000002">
    <property type="protein sequence ID" value="MDA0159567.1"/>
    <property type="molecule type" value="Genomic_DNA"/>
</dbReference>
<dbReference type="AlphaFoldDB" id="A0A9X3MNQ2"/>
<dbReference type="GO" id="GO:0016705">
    <property type="term" value="F:oxidoreductase activity, acting on paired donors, with incorporation or reduction of molecular oxygen"/>
    <property type="evidence" value="ECO:0007669"/>
    <property type="project" value="InterPro"/>
</dbReference>
<evidence type="ECO:0000313" key="2">
    <source>
        <dbReference type="EMBL" id="MDA0159567.1"/>
    </source>
</evidence>
<organism evidence="2 3">
    <name type="scientific">Solirubrobacter ginsenosidimutans</name>
    <dbReference type="NCBI Taxonomy" id="490573"/>
    <lineage>
        <taxon>Bacteria</taxon>
        <taxon>Bacillati</taxon>
        <taxon>Actinomycetota</taxon>
        <taxon>Thermoleophilia</taxon>
        <taxon>Solirubrobacterales</taxon>
        <taxon>Solirubrobacteraceae</taxon>
        <taxon>Solirubrobacter</taxon>
    </lineage>
</organism>
<evidence type="ECO:0000313" key="3">
    <source>
        <dbReference type="Proteomes" id="UP001149140"/>
    </source>
</evidence>
<keyword evidence="3" id="KW-1185">Reference proteome</keyword>
<reference evidence="2" key="1">
    <citation type="submission" date="2022-10" db="EMBL/GenBank/DDBJ databases">
        <title>The WGS of Solirubrobacter ginsenosidimutans DSM 21036.</title>
        <authorList>
            <person name="Jiang Z."/>
        </authorList>
    </citation>
    <scope>NUCLEOTIDE SEQUENCE</scope>
    <source>
        <strain evidence="2">DSM 21036</strain>
    </source>
</reference>
<accession>A0A9X3MNQ2</accession>
<dbReference type="Proteomes" id="UP001149140">
    <property type="component" value="Unassembled WGS sequence"/>
</dbReference>
<comment type="caution">
    <text evidence="2">The sequence shown here is derived from an EMBL/GenBank/DDBJ whole genome shotgun (WGS) entry which is preliminary data.</text>
</comment>
<dbReference type="Gene3D" id="3.20.20.30">
    <property type="entry name" value="Luciferase-like domain"/>
    <property type="match status" value="1"/>
</dbReference>
<sequence>MRIGIGLPNAVPGCTGALITEWATRAERAGFASLAAIDRIVYDSFDPLLALAAAAVTERVELMTTVVIGRRPPGRRVA</sequence>